<dbReference type="Proteomes" id="UP000321638">
    <property type="component" value="Unassembled WGS sequence"/>
</dbReference>
<dbReference type="EMBL" id="VDUZ01000056">
    <property type="protein sequence ID" value="TXL70599.1"/>
    <property type="molecule type" value="Genomic_DNA"/>
</dbReference>
<protein>
    <submittedName>
        <fullName evidence="1">Nuclear transport factor 2 family protein</fullName>
    </submittedName>
</protein>
<dbReference type="Gene3D" id="3.10.450.50">
    <property type="match status" value="1"/>
</dbReference>
<dbReference type="Pfam" id="PF07366">
    <property type="entry name" value="SnoaL"/>
    <property type="match status" value="1"/>
</dbReference>
<dbReference type="SUPFAM" id="SSF54427">
    <property type="entry name" value="NTF2-like"/>
    <property type="match status" value="1"/>
</dbReference>
<comment type="caution">
    <text evidence="1">The sequence shown here is derived from an EMBL/GenBank/DDBJ whole genome shotgun (WGS) entry which is preliminary data.</text>
</comment>
<sequence>MPSMTDTAKAFFDACETGKGWEVCRAYCRPDATFSAQAEPLTDVHMLQQYAEWMRGMLIVLPDGSYHVKSFAADNERNNVCVYAVFSASHTGPGGPVPPTGRKTDTDYVYVMEFDGGKIRHMTKIWHAGWAMRELGWAG</sequence>
<keyword evidence="2" id="KW-1185">Reference proteome</keyword>
<dbReference type="AlphaFoldDB" id="A0A5C8PAK0"/>
<dbReference type="InterPro" id="IPR032710">
    <property type="entry name" value="NTF2-like_dom_sf"/>
</dbReference>
<dbReference type="RefSeq" id="WP_147851393.1">
    <property type="nucleotide sequence ID" value="NZ_VDUZ01000056.1"/>
</dbReference>
<dbReference type="GO" id="GO:0030638">
    <property type="term" value="P:polyketide metabolic process"/>
    <property type="evidence" value="ECO:0007669"/>
    <property type="project" value="InterPro"/>
</dbReference>
<organism evidence="1 2">
    <name type="scientific">Vineibacter terrae</name>
    <dbReference type="NCBI Taxonomy" id="2586908"/>
    <lineage>
        <taxon>Bacteria</taxon>
        <taxon>Pseudomonadati</taxon>
        <taxon>Pseudomonadota</taxon>
        <taxon>Alphaproteobacteria</taxon>
        <taxon>Hyphomicrobiales</taxon>
        <taxon>Vineibacter</taxon>
    </lineage>
</organism>
<name>A0A5C8PAK0_9HYPH</name>
<dbReference type="InterPro" id="IPR009959">
    <property type="entry name" value="Cyclase_SnoaL-like"/>
</dbReference>
<gene>
    <name evidence="1" type="ORF">FHP25_33650</name>
</gene>
<evidence type="ECO:0000313" key="1">
    <source>
        <dbReference type="EMBL" id="TXL70599.1"/>
    </source>
</evidence>
<evidence type="ECO:0000313" key="2">
    <source>
        <dbReference type="Proteomes" id="UP000321638"/>
    </source>
</evidence>
<accession>A0A5C8PAK0</accession>
<proteinExistence type="predicted"/>
<reference evidence="1 2" key="1">
    <citation type="submission" date="2019-06" db="EMBL/GenBank/DDBJ databases">
        <title>New taxonomy in bacterial strain CC-CFT640, isolated from vineyard.</title>
        <authorList>
            <person name="Lin S.-Y."/>
            <person name="Tsai C.-F."/>
            <person name="Young C.-C."/>
        </authorList>
    </citation>
    <scope>NUCLEOTIDE SEQUENCE [LARGE SCALE GENOMIC DNA]</scope>
    <source>
        <strain evidence="1 2">CC-CFT640</strain>
    </source>
</reference>
<dbReference type="OrthoDB" id="1492879at2"/>